<evidence type="ECO:0000256" key="4">
    <source>
        <dbReference type="ARBA" id="ARBA00022737"/>
    </source>
</evidence>
<dbReference type="Proteomes" id="UP000887013">
    <property type="component" value="Unassembled WGS sequence"/>
</dbReference>
<dbReference type="PROSITE" id="PS50835">
    <property type="entry name" value="IG_LIKE"/>
    <property type="match status" value="2"/>
</dbReference>
<dbReference type="SMART" id="SM00409">
    <property type="entry name" value="IG"/>
    <property type="match status" value="2"/>
</dbReference>
<dbReference type="GO" id="GO:0005886">
    <property type="term" value="C:plasma membrane"/>
    <property type="evidence" value="ECO:0007669"/>
    <property type="project" value="UniProtKB-SubCell"/>
</dbReference>
<dbReference type="EMBL" id="BMAW01109380">
    <property type="protein sequence ID" value="GFT38130.1"/>
    <property type="molecule type" value="Genomic_DNA"/>
</dbReference>
<dbReference type="OrthoDB" id="10012075at2759"/>
<evidence type="ECO:0000259" key="10">
    <source>
        <dbReference type="PROSITE" id="PS50835"/>
    </source>
</evidence>
<dbReference type="InterPro" id="IPR036179">
    <property type="entry name" value="Ig-like_dom_sf"/>
</dbReference>
<evidence type="ECO:0000256" key="1">
    <source>
        <dbReference type="ARBA" id="ARBA00004236"/>
    </source>
</evidence>
<keyword evidence="12" id="KW-1185">Reference proteome</keyword>
<feature type="domain" description="Ig-like" evidence="10">
    <location>
        <begin position="131"/>
        <end position="217"/>
    </location>
</feature>
<gene>
    <name evidence="11" type="primary">LSAMP</name>
    <name evidence="11" type="ORF">NPIL_170151</name>
</gene>
<comment type="subcellular location">
    <subcellularLocation>
        <location evidence="1">Cell membrane</location>
    </subcellularLocation>
</comment>
<feature type="domain" description="Ig-like" evidence="10">
    <location>
        <begin position="29"/>
        <end position="123"/>
    </location>
</feature>
<keyword evidence="8" id="KW-0393">Immunoglobulin domain</keyword>
<keyword evidence="6" id="KW-1015">Disulfide bond</keyword>
<dbReference type="Pfam" id="PF13927">
    <property type="entry name" value="Ig_3"/>
    <property type="match status" value="1"/>
</dbReference>
<dbReference type="PANTHER" id="PTHR12231">
    <property type="entry name" value="CTX-RELATED TYPE I TRANSMEMBRANE PROTEIN"/>
    <property type="match status" value="1"/>
</dbReference>
<dbReference type="InterPro" id="IPR051170">
    <property type="entry name" value="Neural/epithelial_adhesion"/>
</dbReference>
<evidence type="ECO:0000313" key="12">
    <source>
        <dbReference type="Proteomes" id="UP000887013"/>
    </source>
</evidence>
<dbReference type="InterPro" id="IPR003598">
    <property type="entry name" value="Ig_sub2"/>
</dbReference>
<evidence type="ECO:0000313" key="11">
    <source>
        <dbReference type="EMBL" id="GFT38130.1"/>
    </source>
</evidence>
<keyword evidence="5" id="KW-0472">Membrane</keyword>
<dbReference type="AlphaFoldDB" id="A0A8X6NW18"/>
<proteinExistence type="predicted"/>
<dbReference type="Pfam" id="PF07679">
    <property type="entry name" value="I-set"/>
    <property type="match status" value="1"/>
</dbReference>
<keyword evidence="2" id="KW-1003">Cell membrane</keyword>
<comment type="caution">
    <text evidence="11">The sequence shown here is derived from an EMBL/GenBank/DDBJ whole genome shotgun (WGS) entry which is preliminary data.</text>
</comment>
<feature type="chain" id="PRO_5036443942" evidence="9">
    <location>
        <begin position="22"/>
        <end position="227"/>
    </location>
</feature>
<dbReference type="SUPFAM" id="SSF48726">
    <property type="entry name" value="Immunoglobulin"/>
    <property type="match status" value="2"/>
</dbReference>
<evidence type="ECO:0000256" key="6">
    <source>
        <dbReference type="ARBA" id="ARBA00023157"/>
    </source>
</evidence>
<dbReference type="SMART" id="SM00408">
    <property type="entry name" value="IGc2"/>
    <property type="match status" value="2"/>
</dbReference>
<accession>A0A8X6NW18</accession>
<dbReference type="PANTHER" id="PTHR12231:SF253">
    <property type="entry name" value="DPR-INTERACTING PROTEIN ETA, ISOFORM B-RELATED"/>
    <property type="match status" value="1"/>
</dbReference>
<keyword evidence="4" id="KW-0677">Repeat</keyword>
<organism evidence="11 12">
    <name type="scientific">Nephila pilipes</name>
    <name type="common">Giant wood spider</name>
    <name type="synonym">Nephila maculata</name>
    <dbReference type="NCBI Taxonomy" id="299642"/>
    <lineage>
        <taxon>Eukaryota</taxon>
        <taxon>Metazoa</taxon>
        <taxon>Ecdysozoa</taxon>
        <taxon>Arthropoda</taxon>
        <taxon>Chelicerata</taxon>
        <taxon>Arachnida</taxon>
        <taxon>Araneae</taxon>
        <taxon>Araneomorphae</taxon>
        <taxon>Entelegynae</taxon>
        <taxon>Araneoidea</taxon>
        <taxon>Nephilidae</taxon>
        <taxon>Nephila</taxon>
    </lineage>
</organism>
<sequence length="227" mass="25768">MRKFHGALLCLCLTLQHLTQAHPRADLEPEFVGEPSNVTVTEGSTALLTCVVENLGFYRVAWIRVESQTILSIHTHIITRNYRITLDHKNRQNWNLAIASVEESDRGQYMCQINTVPMKKRITYLEVLVPPKFVDRGENEVMAREGTNITLSCKVKGYPLPTVTWEREGGQEISESKGRMSQGEDLNIVKVSRLHMGMYVCTATSSFYQGPAYQPVTRNVMLHVLCK</sequence>
<evidence type="ECO:0000256" key="8">
    <source>
        <dbReference type="ARBA" id="ARBA00023319"/>
    </source>
</evidence>
<evidence type="ECO:0000256" key="2">
    <source>
        <dbReference type="ARBA" id="ARBA00022475"/>
    </source>
</evidence>
<dbReference type="InterPro" id="IPR013098">
    <property type="entry name" value="Ig_I-set"/>
</dbReference>
<keyword evidence="7" id="KW-0325">Glycoprotein</keyword>
<dbReference type="Gene3D" id="2.60.40.10">
    <property type="entry name" value="Immunoglobulins"/>
    <property type="match status" value="2"/>
</dbReference>
<evidence type="ECO:0000256" key="7">
    <source>
        <dbReference type="ARBA" id="ARBA00023180"/>
    </source>
</evidence>
<evidence type="ECO:0000256" key="9">
    <source>
        <dbReference type="SAM" id="SignalP"/>
    </source>
</evidence>
<dbReference type="FunFam" id="2.60.40.10:FF:000328">
    <property type="entry name" value="CLUMA_CG000981, isoform A"/>
    <property type="match status" value="1"/>
</dbReference>
<dbReference type="InterPro" id="IPR013783">
    <property type="entry name" value="Ig-like_fold"/>
</dbReference>
<name>A0A8X6NW18_NEPPI</name>
<feature type="signal peptide" evidence="9">
    <location>
        <begin position="1"/>
        <end position="21"/>
    </location>
</feature>
<dbReference type="GO" id="GO:0043005">
    <property type="term" value="C:neuron projection"/>
    <property type="evidence" value="ECO:0007669"/>
    <property type="project" value="TreeGrafter"/>
</dbReference>
<dbReference type="InterPro" id="IPR007110">
    <property type="entry name" value="Ig-like_dom"/>
</dbReference>
<evidence type="ECO:0000256" key="5">
    <source>
        <dbReference type="ARBA" id="ARBA00023136"/>
    </source>
</evidence>
<keyword evidence="3 9" id="KW-0732">Signal</keyword>
<protein>
    <submittedName>
        <fullName evidence="11">Limbic system-associated membrane protein</fullName>
    </submittedName>
</protein>
<evidence type="ECO:0000256" key="3">
    <source>
        <dbReference type="ARBA" id="ARBA00022729"/>
    </source>
</evidence>
<reference evidence="11" key="1">
    <citation type="submission" date="2020-08" db="EMBL/GenBank/DDBJ databases">
        <title>Multicomponent nature underlies the extraordinary mechanical properties of spider dragline silk.</title>
        <authorList>
            <person name="Kono N."/>
            <person name="Nakamura H."/>
            <person name="Mori M."/>
            <person name="Yoshida Y."/>
            <person name="Ohtoshi R."/>
            <person name="Malay A.D."/>
            <person name="Moran D.A.P."/>
            <person name="Tomita M."/>
            <person name="Numata K."/>
            <person name="Arakawa K."/>
        </authorList>
    </citation>
    <scope>NUCLEOTIDE SEQUENCE</scope>
</reference>
<dbReference type="InterPro" id="IPR003599">
    <property type="entry name" value="Ig_sub"/>
</dbReference>